<feature type="domain" description="Deacetylase sirtuin-type" evidence="5">
    <location>
        <begin position="1"/>
        <end position="243"/>
    </location>
</feature>
<dbReference type="SUPFAM" id="SSF52467">
    <property type="entry name" value="DHS-like NAD/FAD-binding domain"/>
    <property type="match status" value="1"/>
</dbReference>
<protein>
    <recommendedName>
        <fullName evidence="1">protein acetyllysine N-acetyltransferase</fullName>
        <ecNumber evidence="1">2.3.1.286</ecNumber>
    </recommendedName>
</protein>
<feature type="binding site" evidence="4">
    <location>
        <position position="130"/>
    </location>
    <ligand>
        <name>Zn(2+)</name>
        <dbReference type="ChEBI" id="CHEBI:29105"/>
    </ligand>
</feature>
<dbReference type="OrthoDB" id="9800582at2"/>
<keyword evidence="4" id="KW-0862">Zinc</keyword>
<dbReference type="EMBL" id="FQZY01000016">
    <property type="protein sequence ID" value="SHJ76973.1"/>
    <property type="molecule type" value="Genomic_DNA"/>
</dbReference>
<gene>
    <name evidence="6" type="ORF">SAMN02745243_01332</name>
</gene>
<evidence type="ECO:0000313" key="7">
    <source>
        <dbReference type="Proteomes" id="UP000184301"/>
    </source>
</evidence>
<dbReference type="EC" id="2.3.1.286" evidence="1"/>
<keyword evidence="2" id="KW-0808">Transferase</keyword>
<dbReference type="PANTHER" id="PTHR11085">
    <property type="entry name" value="NAD-DEPENDENT PROTEIN DEACYLASE SIRTUIN-5, MITOCHONDRIAL-RELATED"/>
    <property type="match status" value="1"/>
</dbReference>
<dbReference type="InterPro" id="IPR026591">
    <property type="entry name" value="Sirtuin_cat_small_dom_sf"/>
</dbReference>
<dbReference type="Gene3D" id="3.40.50.1220">
    <property type="entry name" value="TPP-binding domain"/>
    <property type="match status" value="1"/>
</dbReference>
<name>A0A1M6M100_9FIRM</name>
<dbReference type="GO" id="GO:0070403">
    <property type="term" value="F:NAD+ binding"/>
    <property type="evidence" value="ECO:0007669"/>
    <property type="project" value="InterPro"/>
</dbReference>
<evidence type="ECO:0000256" key="3">
    <source>
        <dbReference type="ARBA" id="ARBA00023027"/>
    </source>
</evidence>
<dbReference type="PROSITE" id="PS50305">
    <property type="entry name" value="SIRTUIN"/>
    <property type="match status" value="1"/>
</dbReference>
<dbReference type="InterPro" id="IPR026590">
    <property type="entry name" value="Ssirtuin_cat_dom"/>
</dbReference>
<accession>A0A1M6M100</accession>
<evidence type="ECO:0000256" key="4">
    <source>
        <dbReference type="PROSITE-ProRule" id="PRU00236"/>
    </source>
</evidence>
<dbReference type="Proteomes" id="UP000184301">
    <property type="component" value="Unassembled WGS sequence"/>
</dbReference>
<dbReference type="Pfam" id="PF02146">
    <property type="entry name" value="SIR2"/>
    <property type="match status" value="1"/>
</dbReference>
<evidence type="ECO:0000256" key="1">
    <source>
        <dbReference type="ARBA" id="ARBA00012928"/>
    </source>
</evidence>
<evidence type="ECO:0000313" key="6">
    <source>
        <dbReference type="EMBL" id="SHJ76973.1"/>
    </source>
</evidence>
<dbReference type="InterPro" id="IPR050134">
    <property type="entry name" value="NAD-dep_sirtuin_deacylases"/>
</dbReference>
<keyword evidence="4" id="KW-0479">Metal-binding</keyword>
<dbReference type="Gene3D" id="3.30.1600.10">
    <property type="entry name" value="SIR2/SIRT2 'Small Domain"/>
    <property type="match status" value="1"/>
</dbReference>
<feature type="binding site" evidence="4">
    <location>
        <position position="133"/>
    </location>
    <ligand>
        <name>Zn(2+)</name>
        <dbReference type="ChEBI" id="CHEBI:29105"/>
    </ligand>
</feature>
<dbReference type="InterPro" id="IPR003000">
    <property type="entry name" value="Sirtuin"/>
</dbReference>
<feature type="binding site" evidence="4">
    <location>
        <position position="151"/>
    </location>
    <ligand>
        <name>Zn(2+)</name>
        <dbReference type="ChEBI" id="CHEBI:29105"/>
    </ligand>
</feature>
<feature type="active site" description="Proton acceptor" evidence="4">
    <location>
        <position position="122"/>
    </location>
</feature>
<dbReference type="AlphaFoldDB" id="A0A1M6M100"/>
<sequence length="243" mass="27575">MLKSSLLKMLEESKYTVVLSGVGMVLENGYSTLRDSDDSYEIEEKYGYSVDELYCSALFNTRPGLFFEFYRNEILSQIDIPPGDGYKFLAQMEKDGLVDAVITRRVFALPERAGCKNVVNLHGTVYDNYCPSCERTFPVSYIRESKKVPLCPDCNTTVRPKVCLLGEMVDNAQMTRAAEEVEKADVLLALGTNLHTPLCNQMIQYYDGDKLILITKNKHFSDKAADYVIYSRVDEALKTLLYK</sequence>
<dbReference type="InterPro" id="IPR029035">
    <property type="entry name" value="DHS-like_NAD/FAD-binding_dom"/>
</dbReference>
<organism evidence="6 7">
    <name type="scientific">Hespellia stercorisuis DSM 15480</name>
    <dbReference type="NCBI Taxonomy" id="1121950"/>
    <lineage>
        <taxon>Bacteria</taxon>
        <taxon>Bacillati</taxon>
        <taxon>Bacillota</taxon>
        <taxon>Clostridia</taxon>
        <taxon>Lachnospirales</taxon>
        <taxon>Lachnospiraceae</taxon>
        <taxon>Hespellia</taxon>
    </lineage>
</organism>
<keyword evidence="3" id="KW-0520">NAD</keyword>
<proteinExistence type="predicted"/>
<dbReference type="PANTHER" id="PTHR11085:SF4">
    <property type="entry name" value="NAD-DEPENDENT PROTEIN DEACYLASE"/>
    <property type="match status" value="1"/>
</dbReference>
<evidence type="ECO:0000259" key="5">
    <source>
        <dbReference type="PROSITE" id="PS50305"/>
    </source>
</evidence>
<reference evidence="6 7" key="1">
    <citation type="submission" date="2016-11" db="EMBL/GenBank/DDBJ databases">
        <authorList>
            <person name="Jaros S."/>
            <person name="Januszkiewicz K."/>
            <person name="Wedrychowicz H."/>
        </authorList>
    </citation>
    <scope>NUCLEOTIDE SEQUENCE [LARGE SCALE GENOMIC DNA]</scope>
    <source>
        <strain evidence="6 7">DSM 15480</strain>
    </source>
</reference>
<dbReference type="GO" id="GO:0046872">
    <property type="term" value="F:metal ion binding"/>
    <property type="evidence" value="ECO:0007669"/>
    <property type="project" value="UniProtKB-KW"/>
</dbReference>
<dbReference type="STRING" id="1121950.SAMN02745243_01332"/>
<keyword evidence="7" id="KW-1185">Reference proteome</keyword>
<dbReference type="GO" id="GO:0017136">
    <property type="term" value="F:histone deacetylase activity, NAD-dependent"/>
    <property type="evidence" value="ECO:0007669"/>
    <property type="project" value="TreeGrafter"/>
</dbReference>
<dbReference type="RefSeq" id="WP_073107228.1">
    <property type="nucleotide sequence ID" value="NZ_FQZY01000016.1"/>
</dbReference>
<evidence type="ECO:0000256" key="2">
    <source>
        <dbReference type="ARBA" id="ARBA00022679"/>
    </source>
</evidence>
<feature type="binding site" evidence="4">
    <location>
        <position position="154"/>
    </location>
    <ligand>
        <name>Zn(2+)</name>
        <dbReference type="ChEBI" id="CHEBI:29105"/>
    </ligand>
</feature>